<evidence type="ECO:0000313" key="3">
    <source>
        <dbReference type="Proteomes" id="UP000482084"/>
    </source>
</evidence>
<organism evidence="2 3">
    <name type="scientific">Bifidobacterium ramosum</name>
    <dbReference type="NCBI Taxonomy" id="1798158"/>
    <lineage>
        <taxon>Bacteria</taxon>
        <taxon>Bacillati</taxon>
        <taxon>Actinomycetota</taxon>
        <taxon>Actinomycetes</taxon>
        <taxon>Bifidobacteriales</taxon>
        <taxon>Bifidobacteriaceae</taxon>
        <taxon>Bifidobacterium</taxon>
    </lineage>
</organism>
<accession>A0A6L4WXY4</accession>
<protein>
    <submittedName>
        <fullName evidence="2">Uncharacterized protein</fullName>
    </submittedName>
</protein>
<proteinExistence type="predicted"/>
<feature type="region of interest" description="Disordered" evidence="1">
    <location>
        <begin position="1"/>
        <end position="52"/>
    </location>
</feature>
<gene>
    <name evidence="2" type="ORF">DSM100688_1865</name>
</gene>
<dbReference type="Proteomes" id="UP000482084">
    <property type="component" value="Unassembled WGS sequence"/>
</dbReference>
<dbReference type="EMBL" id="WBSM01000011">
    <property type="protein sequence ID" value="KAB8287090.1"/>
    <property type="molecule type" value="Genomic_DNA"/>
</dbReference>
<keyword evidence="3" id="KW-1185">Reference proteome</keyword>
<dbReference type="RefSeq" id="WP_163146864.1">
    <property type="nucleotide sequence ID" value="NZ_WBSM01000011.1"/>
</dbReference>
<dbReference type="AlphaFoldDB" id="A0A6L4WXY4"/>
<evidence type="ECO:0000256" key="1">
    <source>
        <dbReference type="SAM" id="MobiDB-lite"/>
    </source>
</evidence>
<reference evidence="2 3" key="1">
    <citation type="submission" date="2019-10" db="EMBL/GenBank/DDBJ databases">
        <title>Characterization of the phylogenetic diversity of two novel species belonging to the genus Bifidobacterium: Bifidobacterium cebidarum sp. nov. and Bifidobacterium leontopitheci sp. nov.</title>
        <authorList>
            <person name="Lugli G.A."/>
            <person name="Duranti S."/>
            <person name="Milani C."/>
            <person name="Turroni F."/>
            <person name="Ventura M."/>
        </authorList>
    </citation>
    <scope>NUCLEOTIDE SEQUENCE [LARGE SCALE GENOMIC DNA]</scope>
    <source>
        <strain evidence="2 3">DSM 100688</strain>
    </source>
</reference>
<comment type="caution">
    <text evidence="2">The sequence shown here is derived from an EMBL/GenBank/DDBJ whole genome shotgun (WGS) entry which is preliminary data.</text>
</comment>
<evidence type="ECO:0000313" key="2">
    <source>
        <dbReference type="EMBL" id="KAB8287090.1"/>
    </source>
</evidence>
<name>A0A6L4WXY4_9BIFI</name>
<sequence>MAINMGESKVIYQSTEDSDREAAEHPYTVPIPKGLEEDSHPPKPITRAQMMR</sequence>